<evidence type="ECO:0000256" key="2">
    <source>
        <dbReference type="ARBA" id="ARBA00022723"/>
    </source>
</evidence>
<feature type="compositionally biased region" description="Polar residues" evidence="8">
    <location>
        <begin position="631"/>
        <end position="642"/>
    </location>
</feature>
<dbReference type="Pfam" id="PF23320">
    <property type="entry name" value="Zn_SUZ12"/>
    <property type="match status" value="1"/>
</dbReference>
<organism evidence="11">
    <name type="scientific">Dendroctonus ponderosae</name>
    <name type="common">Mountain pine beetle</name>
    <dbReference type="NCBI Taxonomy" id="77166"/>
    <lineage>
        <taxon>Eukaryota</taxon>
        <taxon>Metazoa</taxon>
        <taxon>Ecdysozoa</taxon>
        <taxon>Arthropoda</taxon>
        <taxon>Hexapoda</taxon>
        <taxon>Insecta</taxon>
        <taxon>Pterygota</taxon>
        <taxon>Neoptera</taxon>
        <taxon>Endopterygota</taxon>
        <taxon>Coleoptera</taxon>
        <taxon>Polyphaga</taxon>
        <taxon>Cucujiformia</taxon>
        <taxon>Curculionidae</taxon>
        <taxon>Scolytinae</taxon>
        <taxon>Dendroctonus</taxon>
    </lineage>
</organism>
<evidence type="ECO:0000259" key="10">
    <source>
        <dbReference type="Pfam" id="PF23320"/>
    </source>
</evidence>
<evidence type="ECO:0000313" key="11">
    <source>
        <dbReference type="EMBL" id="ENN76057.1"/>
    </source>
</evidence>
<dbReference type="GO" id="GO:0031490">
    <property type="term" value="F:chromatin DNA binding"/>
    <property type="evidence" value="ECO:0007669"/>
    <property type="project" value="TreeGrafter"/>
</dbReference>
<dbReference type="GO" id="GO:0016586">
    <property type="term" value="C:RSC-type complex"/>
    <property type="evidence" value="ECO:0007669"/>
    <property type="project" value="TreeGrafter"/>
</dbReference>
<dbReference type="AlphaFoldDB" id="N6UBL7"/>
<feature type="non-terminal residue" evidence="11">
    <location>
        <position position="1"/>
    </location>
</feature>
<keyword evidence="4" id="KW-0862">Zinc</keyword>
<evidence type="ECO:0000259" key="9">
    <source>
        <dbReference type="Pfam" id="PF09733"/>
    </source>
</evidence>
<sequence length="689" mass="78619">MPPKKREKEPEATKNPRIDHIQADHELFLQAFEKPTQIYRYLRTRNMCSPIFLNRTLTYMKHRMSRTNKSRVNFRLDSLLQKVTDRKENAFIQPGYINLTFLGFNNASMQGDCDYAQVETILLKISHKKRKDSSATSMQITLGTAEVPINPLDGHMPLTAPTISIPTESFSSGNGPLVKSFMLVFKVKVVVDGEPTDTEEPNAKRRKSTNEPSNMKIYSAELTVYDKHNRCYLSDGDYDIVVQDYAQAVYRSSHKKHSSWENVSDLMETCNNIDAYMKGAILKFKLNWSHEACAKMVERPKLYPLDNKENNPGLANGEVPGILGEAEPEKLQIVYQFVYNNNSRQQTEACEDLHCPWCSLNCNELYTLLKHLKLCHSRFAFTYVPISVGARIDVAINEMYDGSYTGSPHDLITQSSVCAFSRNGPVRRASVTHILVCHPKRPKPSLSEFLELDDCEYDGQRPFITGHNRLYHHTTTCLPIYPKEMDIDSEGENDPEWLQSKTMMMIDEFTDVNEGEKELMKMWNLHVMKYGFVGDCQIPLACQMFVQQKGKELLLKNLYRNFVLHLTSLFDFGLISAVCLYTSLQKLQQMVGETQAIRNVLKHAREAQMDNFNLQKSNPLLSPHVHDKQSALASKTTPQTGRKTGGNMLLQRRLKRGPTPENLPARRKSVCVDAVPTKKRLSLSLAKNS</sequence>
<dbReference type="EMBL" id="KB740993">
    <property type="protein sequence ID" value="ENN76057.1"/>
    <property type="molecule type" value="Genomic_DNA"/>
</dbReference>
<dbReference type="InterPro" id="IPR057540">
    <property type="entry name" value="Znf_SUZ12"/>
</dbReference>
<evidence type="ECO:0000256" key="5">
    <source>
        <dbReference type="ARBA" id="ARBA00022853"/>
    </source>
</evidence>
<dbReference type="EnsemblMetazoa" id="XM_019906229.1">
    <property type="protein sequence ID" value="XP_019761788.1"/>
    <property type="gene ID" value="LOC109538831"/>
</dbReference>
<dbReference type="Pfam" id="PF09733">
    <property type="entry name" value="VEFS-Box"/>
    <property type="match status" value="1"/>
</dbReference>
<keyword evidence="6" id="KW-0805">Transcription regulation</keyword>
<proteinExistence type="inferred from homology"/>
<keyword evidence="5" id="KW-0156">Chromatin regulator</keyword>
<reference evidence="11 13" key="1">
    <citation type="journal article" date="2013" name="Genome Biol.">
        <title>Draft genome of the mountain pine beetle, Dendroctonus ponderosae Hopkins, a major forest pest.</title>
        <authorList>
            <person name="Keeling C.I."/>
            <person name="Yuen M.M."/>
            <person name="Liao N.Y."/>
            <person name="Docking T.R."/>
            <person name="Chan S.K."/>
            <person name="Taylor G.A."/>
            <person name="Palmquist D.L."/>
            <person name="Jackman S.D."/>
            <person name="Nguyen A."/>
            <person name="Li M."/>
            <person name="Henderson H."/>
            <person name="Janes J.K."/>
            <person name="Zhao Y."/>
            <person name="Pandoh P."/>
            <person name="Moore R."/>
            <person name="Sperling F.A."/>
            <person name="Huber D.P."/>
            <person name="Birol I."/>
            <person name="Jones S.J."/>
            <person name="Bohlmann J."/>
        </authorList>
    </citation>
    <scope>NUCLEOTIDE SEQUENCE</scope>
</reference>
<evidence type="ECO:0000313" key="12">
    <source>
        <dbReference type="EnsemblMetazoa" id="XP_019761788.1"/>
    </source>
</evidence>
<dbReference type="PANTHER" id="PTHR22597:SF0">
    <property type="entry name" value="POLYCOMB PROTEIN SUZ12"/>
    <property type="match status" value="1"/>
</dbReference>
<keyword evidence="3" id="KW-0863">Zinc-finger</keyword>
<dbReference type="KEGG" id="dpa:109538831"/>
<dbReference type="GO" id="GO:0006325">
    <property type="term" value="P:chromatin organization"/>
    <property type="evidence" value="ECO:0007669"/>
    <property type="project" value="UniProtKB-KW"/>
</dbReference>
<keyword evidence="2" id="KW-0479">Metal-binding</keyword>
<evidence type="ECO:0000256" key="6">
    <source>
        <dbReference type="ARBA" id="ARBA00023015"/>
    </source>
</evidence>
<dbReference type="OrthoDB" id="166746at2759"/>
<reference evidence="12" key="2">
    <citation type="submission" date="2024-08" db="UniProtKB">
        <authorList>
            <consortium name="EnsemblMetazoa"/>
        </authorList>
    </citation>
    <scope>IDENTIFICATION</scope>
</reference>
<evidence type="ECO:0000256" key="4">
    <source>
        <dbReference type="ARBA" id="ARBA00022833"/>
    </source>
</evidence>
<dbReference type="PANTHER" id="PTHR22597">
    <property type="entry name" value="POLYCOMB GROUP PROTEIN"/>
    <property type="match status" value="1"/>
</dbReference>
<protein>
    <submittedName>
        <fullName evidence="11 12">Uncharacterized protein</fullName>
    </submittedName>
</protein>
<dbReference type="Proteomes" id="UP000019118">
    <property type="component" value="Unassembled WGS sequence"/>
</dbReference>
<dbReference type="GO" id="GO:0035098">
    <property type="term" value="C:ESC/E(Z) complex"/>
    <property type="evidence" value="ECO:0007669"/>
    <property type="project" value="TreeGrafter"/>
</dbReference>
<name>N6UBL7_DENPD</name>
<accession>N6UBL7</accession>
<dbReference type="CDD" id="cd21750">
    <property type="entry name" value="ZnB-Zn_SUZ12"/>
    <property type="match status" value="1"/>
</dbReference>
<feature type="domain" description="Polycomb protein VEFS-Box" evidence="9">
    <location>
        <begin position="460"/>
        <end position="577"/>
    </location>
</feature>
<keyword evidence="13" id="KW-1185">Reference proteome</keyword>
<feature type="domain" description="Polycomb protein SUZ12-like zinc finger" evidence="10">
    <location>
        <begin position="332"/>
        <end position="398"/>
    </location>
</feature>
<evidence type="ECO:0000256" key="1">
    <source>
        <dbReference type="ARBA" id="ARBA00007416"/>
    </source>
</evidence>
<gene>
    <name evidence="12" type="primary">109538831</name>
    <name evidence="11" type="ORF">YQE_07430</name>
</gene>
<dbReference type="CDD" id="cd21551">
    <property type="entry name" value="VEFS-box_SUZ12"/>
    <property type="match status" value="1"/>
</dbReference>
<evidence type="ECO:0000256" key="7">
    <source>
        <dbReference type="ARBA" id="ARBA00023163"/>
    </source>
</evidence>
<evidence type="ECO:0000256" key="8">
    <source>
        <dbReference type="SAM" id="MobiDB-lite"/>
    </source>
</evidence>
<evidence type="ECO:0000256" key="3">
    <source>
        <dbReference type="ARBA" id="ARBA00022771"/>
    </source>
</evidence>
<dbReference type="OMA" id="VDGMLTK"/>
<dbReference type="CDD" id="cd21740">
    <property type="entry name" value="C2_II_SUZ12"/>
    <property type="match status" value="1"/>
</dbReference>
<evidence type="ECO:0000313" key="13">
    <source>
        <dbReference type="Proteomes" id="UP000019118"/>
    </source>
</evidence>
<dbReference type="GO" id="GO:0008270">
    <property type="term" value="F:zinc ion binding"/>
    <property type="evidence" value="ECO:0007669"/>
    <property type="project" value="UniProtKB-KW"/>
</dbReference>
<keyword evidence="7" id="KW-0804">Transcription</keyword>
<dbReference type="InterPro" id="IPR019135">
    <property type="entry name" value="Polycomb_protein_VEFS-Box"/>
</dbReference>
<feature type="region of interest" description="Disordered" evidence="8">
    <location>
        <begin position="625"/>
        <end position="664"/>
    </location>
</feature>
<dbReference type="HOGENOM" id="CLU_014678_0_0_1"/>
<comment type="similarity">
    <text evidence="1">Belongs to the VEFS (VRN2-EMF2-FIS2-SU(Z)12) family.</text>
</comment>